<dbReference type="OrthoDB" id="6097640at2759"/>
<dbReference type="InterPro" id="IPR011600">
    <property type="entry name" value="Pept_C14_caspase"/>
</dbReference>
<dbReference type="AlphaFoldDB" id="A0A6J8AQK7"/>
<dbReference type="PRINTS" id="PR00376">
    <property type="entry name" value="IL1BCENZYME"/>
</dbReference>
<evidence type="ECO:0000259" key="4">
    <source>
        <dbReference type="PROSITE" id="PS50208"/>
    </source>
</evidence>
<dbReference type="EMBL" id="CACVKT020001843">
    <property type="protein sequence ID" value="CAC5372236.1"/>
    <property type="molecule type" value="Genomic_DNA"/>
</dbReference>
<sequence>MTSSSTPGSISGRELDAERYVIRSGLAVVINNSEFASNLNLPDRPCSLENEAEPLEEIFKDLGFKTSILTDVTKEDMENKFNEIKSNLAKKSEKIDCLIIAMLTHGNADSVYTQDQAVQVDSIMSYFSAENCAELILKPKIFIFQASRQTSRSSGAGIGDEKVQQKEVYVPEGVEIVRIPNEADFLAVYSTALGERSFQQTESASPFSQHLIDELKNMGGTMISTEIANQDTLDAKPVLIEETPTKLPVTNGTERERNEGIIYKSHLDQESYTIRSGIAVVINNTEFDARLCLSDRSGSDVDASSLFQRFMELGFESDLMNDASKDDLVEKLQEIMKDKKQLSKTDCLIVALLTHGNEDSVYMTDTCVKMKAVMNYFNAENCPELILKPKIFIFQCSRKPDSRQGEDIIVEDTLKNKVSIPNDADTVRIPNESDFLEVYSTSIGDRSFHNTESSSPFLRHLIEELHNIKEDDDIYRVLTKACRGPGLGRGENRRVIRDPNQADAGAIYTDYDKIHGEVICNGSFRNTEQGSPFVRYLSEELLKMKKEDDFYKILTRVNKDVGLGYKPNYAHSDIITQMPYFISHLTKDLYLKQKD</sequence>
<dbReference type="Gene3D" id="3.30.70.1470">
    <property type="entry name" value="Caspase-like"/>
    <property type="match status" value="1"/>
</dbReference>
<feature type="domain" description="Caspase family p20" evidence="4">
    <location>
        <begin position="275"/>
        <end position="401"/>
    </location>
</feature>
<evidence type="ECO:0000313" key="6">
    <source>
        <dbReference type="Proteomes" id="UP000507470"/>
    </source>
</evidence>
<dbReference type="Gene3D" id="3.40.50.1460">
    <property type="match status" value="2"/>
</dbReference>
<dbReference type="InterPro" id="IPR002398">
    <property type="entry name" value="Pept_C14"/>
</dbReference>
<dbReference type="PROSITE" id="PS50208">
    <property type="entry name" value="CASPASE_P20"/>
    <property type="match status" value="2"/>
</dbReference>
<reference evidence="5 6" key="1">
    <citation type="submission" date="2020-06" db="EMBL/GenBank/DDBJ databases">
        <authorList>
            <person name="Li R."/>
            <person name="Bekaert M."/>
        </authorList>
    </citation>
    <scope>NUCLEOTIDE SEQUENCE [LARGE SCALE GENOMIC DNA]</scope>
    <source>
        <strain evidence="6">wild</strain>
    </source>
</reference>
<dbReference type="Pfam" id="PF00656">
    <property type="entry name" value="Peptidase_C14"/>
    <property type="match status" value="3"/>
</dbReference>
<name>A0A6J8AQK7_MYTCO</name>
<organism evidence="5 6">
    <name type="scientific">Mytilus coruscus</name>
    <name type="common">Sea mussel</name>
    <dbReference type="NCBI Taxonomy" id="42192"/>
    <lineage>
        <taxon>Eukaryota</taxon>
        <taxon>Metazoa</taxon>
        <taxon>Spiralia</taxon>
        <taxon>Lophotrochozoa</taxon>
        <taxon>Mollusca</taxon>
        <taxon>Bivalvia</taxon>
        <taxon>Autobranchia</taxon>
        <taxon>Pteriomorphia</taxon>
        <taxon>Mytilida</taxon>
        <taxon>Mytiloidea</taxon>
        <taxon>Mytilidae</taxon>
        <taxon>Mytilinae</taxon>
        <taxon>Mytilus</taxon>
    </lineage>
</organism>
<proteinExistence type="inferred from homology"/>
<feature type="domain" description="Caspase family p10" evidence="3">
    <location>
        <begin position="425"/>
        <end position="480"/>
    </location>
</feature>
<evidence type="ECO:0000256" key="2">
    <source>
        <dbReference type="RuleBase" id="RU003971"/>
    </source>
</evidence>
<dbReference type="InterPro" id="IPR029030">
    <property type="entry name" value="Caspase-like_dom_sf"/>
</dbReference>
<evidence type="ECO:0000256" key="1">
    <source>
        <dbReference type="ARBA" id="ARBA00010134"/>
    </source>
</evidence>
<feature type="domain" description="Caspase family p10" evidence="3">
    <location>
        <begin position="523"/>
        <end position="593"/>
    </location>
</feature>
<dbReference type="InterPro" id="IPR015917">
    <property type="entry name" value="Pept_C14A"/>
</dbReference>
<dbReference type="SUPFAM" id="SSF52129">
    <property type="entry name" value="Caspase-like"/>
    <property type="match status" value="3"/>
</dbReference>
<dbReference type="GO" id="GO:0006508">
    <property type="term" value="P:proteolysis"/>
    <property type="evidence" value="ECO:0007669"/>
    <property type="project" value="InterPro"/>
</dbReference>
<dbReference type="InterPro" id="IPR001309">
    <property type="entry name" value="Pept_C14_p20"/>
</dbReference>
<comment type="similarity">
    <text evidence="1 2">Belongs to the peptidase C14A family.</text>
</comment>
<dbReference type="PANTHER" id="PTHR10454">
    <property type="entry name" value="CASPASE"/>
    <property type="match status" value="1"/>
</dbReference>
<dbReference type="Proteomes" id="UP000507470">
    <property type="component" value="Unassembled WGS sequence"/>
</dbReference>
<dbReference type="SMART" id="SM00115">
    <property type="entry name" value="CASc"/>
    <property type="match status" value="2"/>
</dbReference>
<evidence type="ECO:0000313" key="5">
    <source>
        <dbReference type="EMBL" id="CAC5372236.1"/>
    </source>
</evidence>
<evidence type="ECO:0000259" key="3">
    <source>
        <dbReference type="PROSITE" id="PS50207"/>
    </source>
</evidence>
<accession>A0A6J8AQK7</accession>
<dbReference type="PROSITE" id="PS50207">
    <property type="entry name" value="CASPASE_P10"/>
    <property type="match status" value="3"/>
</dbReference>
<dbReference type="PANTHER" id="PTHR10454:SF210">
    <property type="entry name" value="CASPASE-2"/>
    <property type="match status" value="1"/>
</dbReference>
<gene>
    <name evidence="5" type="ORF">MCOR_10393</name>
</gene>
<dbReference type="InterPro" id="IPR002138">
    <property type="entry name" value="Pept_C14_p10"/>
</dbReference>
<feature type="domain" description="Caspase family p10" evidence="3">
    <location>
        <begin position="175"/>
        <end position="227"/>
    </location>
</feature>
<keyword evidence="6" id="KW-1185">Reference proteome</keyword>
<dbReference type="GO" id="GO:0004197">
    <property type="term" value="F:cysteine-type endopeptidase activity"/>
    <property type="evidence" value="ECO:0007669"/>
    <property type="project" value="InterPro"/>
</dbReference>
<feature type="domain" description="Caspase family p20" evidence="4">
    <location>
        <begin position="23"/>
        <end position="151"/>
    </location>
</feature>
<protein>
    <submittedName>
        <fullName evidence="5">Uncharacterized protein</fullName>
    </submittedName>
</protein>